<evidence type="ECO:0000256" key="1">
    <source>
        <dbReference type="SAM" id="Phobius"/>
    </source>
</evidence>
<dbReference type="RefSeq" id="XP_025391381.1">
    <property type="nucleotide sequence ID" value="XM_025526682.1"/>
</dbReference>
<dbReference type="GeneID" id="37048644"/>
<feature type="transmembrane region" description="Helical" evidence="1">
    <location>
        <begin position="69"/>
        <end position="91"/>
    </location>
</feature>
<keyword evidence="1" id="KW-0472">Membrane</keyword>
<evidence type="ECO:0000313" key="3">
    <source>
        <dbReference type="Proteomes" id="UP000246171"/>
    </source>
</evidence>
<evidence type="ECO:0000313" key="2">
    <source>
        <dbReference type="EMBL" id="PWY80234.1"/>
    </source>
</evidence>
<sequence length="128" mass="14413">MLRIIPPKDNSSSQPSLSLSIAPDCRQESLCSSQSSSETLKVSHSRFCSCVLHPSCQCIPLTLSCPPSLVCFLSLFLFYLFIFTLNLIFHLNPFSSFFYFLFYSFRPLLPALIYFSQTSSSPPIPVPE</sequence>
<comment type="caution">
    <text evidence="2">The sequence shown here is derived from an EMBL/GenBank/DDBJ whole genome shotgun (WGS) entry which is preliminary data.</text>
</comment>
<reference evidence="2" key="1">
    <citation type="submission" date="2016-12" db="EMBL/GenBank/DDBJ databases">
        <title>The genomes of Aspergillus section Nigri reveals drivers in fungal speciation.</title>
        <authorList>
            <consortium name="DOE Joint Genome Institute"/>
            <person name="Vesth T.C."/>
            <person name="Nybo J."/>
            <person name="Theobald S."/>
            <person name="Brandl J."/>
            <person name="Frisvad J.C."/>
            <person name="Nielsen K.F."/>
            <person name="Lyhne E.K."/>
            <person name="Kogle M.E."/>
            <person name="Kuo A."/>
            <person name="Riley R."/>
            <person name="Clum A."/>
            <person name="Nolan M."/>
            <person name="Lipzen A."/>
            <person name="Salamov A."/>
            <person name="Henrissat B."/>
            <person name="Wiebenga A."/>
            <person name="De vries R.P."/>
            <person name="Grigoriev I.V."/>
            <person name="Mortensen U.H."/>
            <person name="Andersen M.R."/>
            <person name="Baker S.E."/>
        </authorList>
    </citation>
    <scope>NUCLEOTIDE SEQUENCE</scope>
    <source>
        <strain evidence="2">CBS 122712</strain>
    </source>
</reference>
<name>A0A317W0Q3_ASPEC</name>
<keyword evidence="1" id="KW-1133">Transmembrane helix</keyword>
<accession>A0A317W0Q3</accession>
<protein>
    <submittedName>
        <fullName evidence="2">Uncharacterized protein</fullName>
    </submittedName>
</protein>
<dbReference type="Proteomes" id="UP000246171">
    <property type="component" value="Unassembled WGS sequence"/>
</dbReference>
<dbReference type="AlphaFoldDB" id="A0A317W0Q3"/>
<gene>
    <name evidence="2" type="ORF">BO83DRAFT_206413</name>
</gene>
<organism evidence="2 3">
    <name type="scientific">Aspergillus eucalypticola (strain CBS 122712 / IBT 29274)</name>
    <dbReference type="NCBI Taxonomy" id="1448314"/>
    <lineage>
        <taxon>Eukaryota</taxon>
        <taxon>Fungi</taxon>
        <taxon>Dikarya</taxon>
        <taxon>Ascomycota</taxon>
        <taxon>Pezizomycotina</taxon>
        <taxon>Eurotiomycetes</taxon>
        <taxon>Eurotiomycetidae</taxon>
        <taxon>Eurotiales</taxon>
        <taxon>Aspergillaceae</taxon>
        <taxon>Aspergillus</taxon>
        <taxon>Aspergillus subgen. Circumdati</taxon>
    </lineage>
</organism>
<dbReference type="VEuPathDB" id="FungiDB:BO83DRAFT_206413"/>
<dbReference type="EMBL" id="MSFU01000005">
    <property type="protein sequence ID" value="PWY80234.1"/>
    <property type="molecule type" value="Genomic_DNA"/>
</dbReference>
<keyword evidence="3" id="KW-1185">Reference proteome</keyword>
<proteinExistence type="predicted"/>
<keyword evidence="1" id="KW-0812">Transmembrane</keyword>